<reference evidence="1 2" key="1">
    <citation type="submission" date="2020-04" db="EMBL/GenBank/DDBJ databases">
        <authorList>
            <person name="De Canck E."/>
        </authorList>
    </citation>
    <scope>NUCLEOTIDE SEQUENCE [LARGE SCALE GENOMIC DNA]</scope>
    <source>
        <strain evidence="1 2">LMG 28138</strain>
    </source>
</reference>
<dbReference type="EMBL" id="CADIKM010000005">
    <property type="protein sequence ID" value="CAB3783152.1"/>
    <property type="molecule type" value="Genomic_DNA"/>
</dbReference>
<dbReference type="RefSeq" id="WP_175104190.1">
    <property type="nucleotide sequence ID" value="NZ_CADIKM010000005.1"/>
</dbReference>
<dbReference type="Proteomes" id="UP000494115">
    <property type="component" value="Unassembled WGS sequence"/>
</dbReference>
<evidence type="ECO:0000313" key="2">
    <source>
        <dbReference type="Proteomes" id="UP000494115"/>
    </source>
</evidence>
<accession>A0A6S7AZK7</accession>
<keyword evidence="2" id="KW-1185">Reference proteome</keyword>
<evidence type="ECO:0008006" key="3">
    <source>
        <dbReference type="Google" id="ProtNLM"/>
    </source>
</evidence>
<name>A0A6S7AZK7_9BURK</name>
<organism evidence="1 2">
    <name type="scientific">Pararobbsia alpina</name>
    <dbReference type="NCBI Taxonomy" id="621374"/>
    <lineage>
        <taxon>Bacteria</taxon>
        <taxon>Pseudomonadati</taxon>
        <taxon>Pseudomonadota</taxon>
        <taxon>Betaproteobacteria</taxon>
        <taxon>Burkholderiales</taxon>
        <taxon>Burkholderiaceae</taxon>
        <taxon>Pararobbsia</taxon>
    </lineage>
</organism>
<protein>
    <recommendedName>
        <fullName evidence="3">Regulatory protein, RpfE type</fullName>
    </recommendedName>
</protein>
<evidence type="ECO:0000313" key="1">
    <source>
        <dbReference type="EMBL" id="CAB3783152.1"/>
    </source>
</evidence>
<proteinExistence type="predicted"/>
<dbReference type="InterPro" id="IPR016631">
    <property type="entry name" value="Regulatory_RpfE"/>
</dbReference>
<dbReference type="AlphaFoldDB" id="A0A6S7AZK7"/>
<gene>
    <name evidence="1" type="ORF">LMG28138_01582</name>
</gene>
<dbReference type="PIRSF" id="PIRSF015283">
    <property type="entry name" value="Regulatory_RpfE"/>
    <property type="match status" value="1"/>
</dbReference>
<sequence length="392" mass="42483">MPSEPLHLLIPFALVPTLDAQIALSRLALPDPARPSQVPYAALGTLLARATQLERAAGEDFQRTLPHERWLADRFGLLEYRTGAGATDDAPLAPYMLLADGGEPGTARWACVEPAHIQIARDHLVLIDPDTLGLTDDEAATLLEAARPSFDAMGIRVEAPTPRRWYVSGDALGELVAAPPLRAAGRSIEIWLPHDIGTGERSRAWMKLQNEVQMCWFEHPLNDRRESQGLPAVNGLWLYSQGTKAASLNQPFARVLSKSVATRGLGLASGATVGAPVESFAQLIRTTDEAGTTVRTAVTASPSAGPQSAATLVELDALNVPFIQQNWYDWHDALARLERDWFAPALAALRDGSLPELTLTLTGDTGMVSYAVTRGALRKFWRRRPLAGAITE</sequence>